<keyword evidence="1" id="KW-0472">Membrane</keyword>
<evidence type="ECO:0000313" key="2">
    <source>
        <dbReference type="EMBL" id="QNB46690.1"/>
    </source>
</evidence>
<keyword evidence="1" id="KW-0812">Transmembrane</keyword>
<name>A0A7G6E3N6_THEFR</name>
<sequence length="165" mass="18882">MKKSWLWLPAVFLVYAAVLVFIFALPSFGLFKKDVSIQFIDEKIPLAKAGDPGWGYVKRVQFDADKDGELEDIVVIAKIDKIDTGENYLTAPGTPWQAYIEEKDGRRTYLYSGTQFRRVDIFLGTTNNTLGLTLDEGEKGYWLADFTYIPEGKITNYKYLRHSSF</sequence>
<accession>A0A7G6E3N6</accession>
<proteinExistence type="predicted"/>
<evidence type="ECO:0000313" key="3">
    <source>
        <dbReference type="Proteomes" id="UP000515847"/>
    </source>
</evidence>
<dbReference type="KEGG" id="tfr:BR63_10465"/>
<reference evidence="2 3" key="1">
    <citation type="journal article" date="2019" name="Front. Microbiol.">
        <title>Thermoanaerosceptrum fracticalcis gen. nov. sp. nov., a Novel Fumarate-Fermenting Microorganism From a Deep Fractured Carbonate Aquifer of the US Great Basin.</title>
        <authorList>
            <person name="Hamilton-Brehm S.D."/>
            <person name="Stewart L.E."/>
            <person name="Zavarin M."/>
            <person name="Caldwell M."/>
            <person name="Lawson P.A."/>
            <person name="Onstott T.C."/>
            <person name="Grzymski J."/>
            <person name="Neveux I."/>
            <person name="Lollar B.S."/>
            <person name="Russell C.E."/>
            <person name="Moser D.P."/>
        </authorList>
    </citation>
    <scope>NUCLEOTIDE SEQUENCE [LARGE SCALE GENOMIC DNA]</scope>
    <source>
        <strain evidence="2 3">DRI-13</strain>
    </source>
</reference>
<protein>
    <submittedName>
        <fullName evidence="2">Uncharacterized protein</fullName>
    </submittedName>
</protein>
<feature type="transmembrane region" description="Helical" evidence="1">
    <location>
        <begin position="6"/>
        <end position="31"/>
    </location>
</feature>
<dbReference type="Proteomes" id="UP000515847">
    <property type="component" value="Chromosome"/>
</dbReference>
<dbReference type="RefSeq" id="WP_034420056.1">
    <property type="nucleotide sequence ID" value="NZ_CP045798.1"/>
</dbReference>
<gene>
    <name evidence="2" type="ORF">BR63_10465</name>
</gene>
<dbReference type="EMBL" id="CP045798">
    <property type="protein sequence ID" value="QNB46690.1"/>
    <property type="molecule type" value="Genomic_DNA"/>
</dbReference>
<keyword evidence="1" id="KW-1133">Transmembrane helix</keyword>
<dbReference type="AlphaFoldDB" id="A0A7G6E3N6"/>
<keyword evidence="3" id="KW-1185">Reference proteome</keyword>
<organism evidence="2 3">
    <name type="scientific">Thermanaerosceptrum fracticalcis</name>
    <dbReference type="NCBI Taxonomy" id="1712410"/>
    <lineage>
        <taxon>Bacteria</taxon>
        <taxon>Bacillati</taxon>
        <taxon>Bacillota</taxon>
        <taxon>Clostridia</taxon>
        <taxon>Eubacteriales</taxon>
        <taxon>Peptococcaceae</taxon>
        <taxon>Thermanaerosceptrum</taxon>
    </lineage>
</organism>
<evidence type="ECO:0000256" key="1">
    <source>
        <dbReference type="SAM" id="Phobius"/>
    </source>
</evidence>
<dbReference type="OrthoDB" id="1452194at1239"/>